<keyword evidence="4 7" id="KW-0012">Acyltransferase</keyword>
<keyword evidence="3 7" id="KW-0808">Transferase</keyword>
<dbReference type="KEGG" id="mdb:OVN18_05885"/>
<evidence type="ECO:0000313" key="8">
    <source>
        <dbReference type="Proteomes" id="UP001164706"/>
    </source>
</evidence>
<dbReference type="InterPro" id="IPR016181">
    <property type="entry name" value="Acyl_CoA_acyltransferase"/>
</dbReference>
<dbReference type="EMBL" id="CP113089">
    <property type="protein sequence ID" value="WAB82530.1"/>
    <property type="molecule type" value="Genomic_DNA"/>
</dbReference>
<evidence type="ECO:0000256" key="5">
    <source>
        <dbReference type="ARBA" id="ARBA00049880"/>
    </source>
</evidence>
<dbReference type="SUPFAM" id="SSF55729">
    <property type="entry name" value="Acyl-CoA N-acyltransferases (Nat)"/>
    <property type="match status" value="1"/>
</dbReference>
<gene>
    <name evidence="7" type="ORF">OVN18_05885</name>
</gene>
<dbReference type="PROSITE" id="PS51186">
    <property type="entry name" value="GNAT"/>
    <property type="match status" value="1"/>
</dbReference>
<evidence type="ECO:0000259" key="6">
    <source>
        <dbReference type="PROSITE" id="PS51186"/>
    </source>
</evidence>
<evidence type="ECO:0000256" key="4">
    <source>
        <dbReference type="ARBA" id="ARBA00023315"/>
    </source>
</evidence>
<dbReference type="RefSeq" id="WP_267782640.1">
    <property type="nucleotide sequence ID" value="NZ_CP113089.1"/>
</dbReference>
<dbReference type="AlphaFoldDB" id="A0A9E8MMR8"/>
<dbReference type="EC" id="2.3.1.-" evidence="7"/>
<comment type="catalytic activity">
    <reaction evidence="5">
        <text>glycyl-tRNA(Gly) + acetyl-CoA = N-acetylglycyl-tRNA(Gly) + CoA + H(+)</text>
        <dbReference type="Rhea" id="RHEA:81867"/>
        <dbReference type="Rhea" id="RHEA-COMP:9683"/>
        <dbReference type="Rhea" id="RHEA-COMP:19766"/>
        <dbReference type="ChEBI" id="CHEBI:15378"/>
        <dbReference type="ChEBI" id="CHEBI:57287"/>
        <dbReference type="ChEBI" id="CHEBI:57288"/>
        <dbReference type="ChEBI" id="CHEBI:78522"/>
        <dbReference type="ChEBI" id="CHEBI:232036"/>
    </reaction>
</comment>
<name>A0A9E8MMR8_9MICO</name>
<dbReference type="Proteomes" id="UP001164706">
    <property type="component" value="Chromosome"/>
</dbReference>
<evidence type="ECO:0000256" key="3">
    <source>
        <dbReference type="ARBA" id="ARBA00022679"/>
    </source>
</evidence>
<evidence type="ECO:0000256" key="1">
    <source>
        <dbReference type="ARBA" id="ARBA00022491"/>
    </source>
</evidence>
<dbReference type="Pfam" id="PF13508">
    <property type="entry name" value="Acetyltransf_7"/>
    <property type="match status" value="1"/>
</dbReference>
<sequence length="163" mass="17921">MIIERLDGHDRSTFDCGVPELNDWLRTQAAQQQKRGNSATFVGADSEDGRVVGYYSSLAYRLDLDEVATAYGAGKRRYPMPAVLLARLAVCVSYRGKRAGEALLVHALSGAVDVADNVGVEVLVVHAIDKDAAAFYGRYGFTQFADHELHLFMPMKAIRSLVR</sequence>
<feature type="domain" description="N-acetyltransferase" evidence="6">
    <location>
        <begin position="1"/>
        <end position="158"/>
    </location>
</feature>
<dbReference type="GO" id="GO:0016747">
    <property type="term" value="F:acyltransferase activity, transferring groups other than amino-acyl groups"/>
    <property type="evidence" value="ECO:0007669"/>
    <property type="project" value="InterPro"/>
</dbReference>
<reference evidence="7" key="1">
    <citation type="submission" date="2022-11" db="EMBL/GenBank/DDBJ databases">
        <title>Description of Microcella daejonensis nov. sp, isolated from riverside soil.</title>
        <authorList>
            <person name="Molina K.M."/>
            <person name="Kim S.B."/>
        </authorList>
    </citation>
    <scope>NUCLEOTIDE SEQUENCE</scope>
    <source>
        <strain evidence="7">MMS21-STM12</strain>
    </source>
</reference>
<keyword evidence="8" id="KW-1185">Reference proteome</keyword>
<evidence type="ECO:0000313" key="7">
    <source>
        <dbReference type="EMBL" id="WAB82530.1"/>
    </source>
</evidence>
<keyword evidence="2" id="KW-1277">Toxin-antitoxin system</keyword>
<accession>A0A9E8MMR8</accession>
<dbReference type="InterPro" id="IPR000182">
    <property type="entry name" value="GNAT_dom"/>
</dbReference>
<protein>
    <submittedName>
        <fullName evidence="7">GNAT family N-acetyltransferase</fullName>
        <ecNumber evidence="7">2.3.1.-</ecNumber>
    </submittedName>
</protein>
<proteinExistence type="predicted"/>
<keyword evidence="1" id="KW-0678">Repressor</keyword>
<evidence type="ECO:0000256" key="2">
    <source>
        <dbReference type="ARBA" id="ARBA00022649"/>
    </source>
</evidence>
<dbReference type="Gene3D" id="3.40.630.30">
    <property type="match status" value="1"/>
</dbReference>
<organism evidence="7 8">
    <name type="scientific">Microcella daejeonensis</name>
    <dbReference type="NCBI Taxonomy" id="2994971"/>
    <lineage>
        <taxon>Bacteria</taxon>
        <taxon>Bacillati</taxon>
        <taxon>Actinomycetota</taxon>
        <taxon>Actinomycetes</taxon>
        <taxon>Micrococcales</taxon>
        <taxon>Microbacteriaceae</taxon>
        <taxon>Microcella</taxon>
    </lineage>
</organism>
<dbReference type="PANTHER" id="PTHR36449:SF1">
    <property type="entry name" value="ACETYLTRANSFERASE"/>
    <property type="match status" value="1"/>
</dbReference>
<dbReference type="PANTHER" id="PTHR36449">
    <property type="entry name" value="ACETYLTRANSFERASE-RELATED"/>
    <property type="match status" value="1"/>
</dbReference>